<reference evidence="3 4" key="1">
    <citation type="submission" date="2019-02" db="EMBL/GenBank/DDBJ databases">
        <title>Deep-cultivation of Planctomycetes and their phenomic and genomic characterization uncovers novel biology.</title>
        <authorList>
            <person name="Wiegand S."/>
            <person name="Jogler M."/>
            <person name="Boedeker C."/>
            <person name="Pinto D."/>
            <person name="Vollmers J."/>
            <person name="Rivas-Marin E."/>
            <person name="Kohn T."/>
            <person name="Peeters S.H."/>
            <person name="Heuer A."/>
            <person name="Rast P."/>
            <person name="Oberbeckmann S."/>
            <person name="Bunk B."/>
            <person name="Jeske O."/>
            <person name="Meyerdierks A."/>
            <person name="Storesund J.E."/>
            <person name="Kallscheuer N."/>
            <person name="Luecker S."/>
            <person name="Lage O.M."/>
            <person name="Pohl T."/>
            <person name="Merkel B.J."/>
            <person name="Hornburger P."/>
            <person name="Mueller R.-W."/>
            <person name="Bruemmer F."/>
            <person name="Labrenz M."/>
            <person name="Spormann A.M."/>
            <person name="Op Den Camp H."/>
            <person name="Overmann J."/>
            <person name="Amann R."/>
            <person name="Jetten M.S.M."/>
            <person name="Mascher T."/>
            <person name="Medema M.H."/>
            <person name="Devos D.P."/>
            <person name="Kaster A.-K."/>
            <person name="Ovreas L."/>
            <person name="Rohde M."/>
            <person name="Galperin M.Y."/>
            <person name="Jogler C."/>
        </authorList>
    </citation>
    <scope>NUCLEOTIDE SEQUENCE [LARGE SCALE GENOMIC DNA]</scope>
    <source>
        <strain evidence="3 4">V7</strain>
    </source>
</reference>
<gene>
    <name evidence="3" type="ORF">V7x_40890</name>
</gene>
<dbReference type="SUPFAM" id="SSF53300">
    <property type="entry name" value="vWA-like"/>
    <property type="match status" value="1"/>
</dbReference>
<dbReference type="AlphaFoldDB" id="A0A5C6FJU6"/>
<dbReference type="Proteomes" id="UP000316476">
    <property type="component" value="Unassembled WGS sequence"/>
</dbReference>
<proteinExistence type="predicted"/>
<dbReference type="Gene3D" id="3.40.50.410">
    <property type="entry name" value="von Willebrand factor, type A domain"/>
    <property type="match status" value="1"/>
</dbReference>
<keyword evidence="1" id="KW-0472">Membrane</keyword>
<dbReference type="EMBL" id="SJPZ01000002">
    <property type="protein sequence ID" value="TWU62360.1"/>
    <property type="molecule type" value="Genomic_DNA"/>
</dbReference>
<dbReference type="RefSeq" id="WP_146415042.1">
    <property type="nucleotide sequence ID" value="NZ_SJPZ01000002.1"/>
</dbReference>
<dbReference type="InterPro" id="IPR002035">
    <property type="entry name" value="VWF_A"/>
</dbReference>
<accession>A0A5C6FJU6</accession>
<evidence type="ECO:0000313" key="3">
    <source>
        <dbReference type="EMBL" id="TWU62360.1"/>
    </source>
</evidence>
<organism evidence="3 4">
    <name type="scientific">Crateriforma conspicua</name>
    <dbReference type="NCBI Taxonomy" id="2527996"/>
    <lineage>
        <taxon>Bacteria</taxon>
        <taxon>Pseudomonadati</taxon>
        <taxon>Planctomycetota</taxon>
        <taxon>Planctomycetia</taxon>
        <taxon>Planctomycetales</taxon>
        <taxon>Planctomycetaceae</taxon>
        <taxon>Crateriforma</taxon>
    </lineage>
</organism>
<dbReference type="CDD" id="cd00198">
    <property type="entry name" value="vWFA"/>
    <property type="match status" value="1"/>
</dbReference>
<feature type="transmembrane region" description="Helical" evidence="1">
    <location>
        <begin position="70"/>
        <end position="89"/>
    </location>
</feature>
<feature type="transmembrane region" description="Helical" evidence="1">
    <location>
        <begin position="44"/>
        <end position="64"/>
    </location>
</feature>
<dbReference type="PROSITE" id="PS50234">
    <property type="entry name" value="VWFA"/>
    <property type="match status" value="1"/>
</dbReference>
<comment type="caution">
    <text evidence="3">The sequence shown here is derived from an EMBL/GenBank/DDBJ whole genome shotgun (WGS) entry which is preliminary data.</text>
</comment>
<feature type="domain" description="VWFA" evidence="2">
    <location>
        <begin position="254"/>
        <end position="421"/>
    </location>
</feature>
<dbReference type="Pfam" id="PF13519">
    <property type="entry name" value="VWA_2"/>
    <property type="match status" value="1"/>
</dbReference>
<feature type="transmembrane region" description="Helical" evidence="1">
    <location>
        <begin position="101"/>
        <end position="122"/>
    </location>
</feature>
<evidence type="ECO:0000259" key="2">
    <source>
        <dbReference type="PROSITE" id="PS50234"/>
    </source>
</evidence>
<dbReference type="OrthoDB" id="113098at2"/>
<name>A0A5C6FJU6_9PLAN</name>
<sequence>MSNRRKDNPHDLLARYGNNRGRSNFNSQHRVQLLDRGMPRSWRMLSFALVLFTATLAGGSTLYPPGSTEIIAALCIVIIAIGCYSIVVLNTNVRSKSKIVFLRDGVMATVLATTIVGGLLLYRGVQQTGEIGQQALTAGNANGAKMASKLQLVPEAKITSTTGLAQADQPKNASKIRIPAMQVPVADATTLPPGTRITCRAPNASMVAVQVERSTADYITNLKVNDFRVTEPAGTELEFNLVSVSGSTSARTCSIVYFLDQSLTTDSNRIAMRDFIRRVSVAAPHADIQALSFGKSIHVLTPWTNNHDEVLSVAQRLHQSSGSTLASAISMKIDDVGKRPGRRLMVIFSDGVGQARDDAAMAIENRCIHHGIDVMVVRFPGRADDKRFLGDLATATGGQSLNVSDADQAASWISRWSTHKTTPYYVLRLEEPAAQWPLNVSVGGGSTRLSQAVTFTMSK</sequence>
<evidence type="ECO:0000256" key="1">
    <source>
        <dbReference type="SAM" id="Phobius"/>
    </source>
</evidence>
<keyword evidence="1" id="KW-0812">Transmembrane</keyword>
<evidence type="ECO:0000313" key="4">
    <source>
        <dbReference type="Proteomes" id="UP000316476"/>
    </source>
</evidence>
<protein>
    <recommendedName>
        <fullName evidence="2">VWFA domain-containing protein</fullName>
    </recommendedName>
</protein>
<keyword evidence="1" id="KW-1133">Transmembrane helix</keyword>
<dbReference type="InterPro" id="IPR036465">
    <property type="entry name" value="vWFA_dom_sf"/>
</dbReference>